<feature type="compositionally biased region" description="Pro residues" evidence="1">
    <location>
        <begin position="194"/>
        <end position="222"/>
    </location>
</feature>
<feature type="domain" description="PLD phosphodiesterase" evidence="2">
    <location>
        <begin position="36"/>
        <end position="63"/>
    </location>
</feature>
<feature type="region of interest" description="Disordered" evidence="1">
    <location>
        <begin position="183"/>
        <end position="224"/>
    </location>
</feature>
<evidence type="ECO:0000256" key="1">
    <source>
        <dbReference type="SAM" id="MobiDB-lite"/>
    </source>
</evidence>
<keyword evidence="4" id="KW-1185">Reference proteome</keyword>
<reference evidence="3" key="1">
    <citation type="submission" date="2022-07" db="EMBL/GenBank/DDBJ databases">
        <title>Complete Genome Sequence of the Radioresistant Bacterium Deinococcus aetherius ST0316, Isolated from the Air Dust collected in Lower Stratosphere above Japan.</title>
        <authorList>
            <person name="Satoh K."/>
            <person name="Hagiwara K."/>
            <person name="Katsumata K."/>
            <person name="Kubo A."/>
            <person name="Yokobori S."/>
            <person name="Yamagishi A."/>
            <person name="Oono Y."/>
            <person name="Narumi I."/>
        </authorList>
    </citation>
    <scope>NUCLEOTIDE SEQUENCE</scope>
    <source>
        <strain evidence="3">ST0316</strain>
        <plasmid evidence="3">pDAETH-3</plasmid>
    </source>
</reference>
<dbReference type="InterPro" id="IPR001736">
    <property type="entry name" value="PLipase_D/transphosphatidylase"/>
</dbReference>
<dbReference type="Pfam" id="PF04294">
    <property type="entry name" value="VanW"/>
    <property type="match status" value="1"/>
</dbReference>
<dbReference type="EMBL" id="AP026563">
    <property type="protein sequence ID" value="BDP44683.1"/>
    <property type="molecule type" value="Genomic_DNA"/>
</dbReference>
<proteinExistence type="predicted"/>
<dbReference type="Proteomes" id="UP001064971">
    <property type="component" value="Plasmid pDAETH-3"/>
</dbReference>
<dbReference type="InterPro" id="IPR025202">
    <property type="entry name" value="PLD-like_dom"/>
</dbReference>
<dbReference type="PANTHER" id="PTHR35788:SF1">
    <property type="entry name" value="EXPORTED PROTEIN"/>
    <property type="match status" value="1"/>
</dbReference>
<evidence type="ECO:0000259" key="2">
    <source>
        <dbReference type="PROSITE" id="PS50035"/>
    </source>
</evidence>
<gene>
    <name evidence="3" type="ORF">DAETH_46520</name>
</gene>
<organism evidence="3 4">
    <name type="scientific">Deinococcus aetherius</name>
    <dbReference type="NCBI Taxonomy" id="200252"/>
    <lineage>
        <taxon>Bacteria</taxon>
        <taxon>Thermotogati</taxon>
        <taxon>Deinococcota</taxon>
        <taxon>Deinococci</taxon>
        <taxon>Deinococcales</taxon>
        <taxon>Deinococcaceae</taxon>
        <taxon>Deinococcus</taxon>
    </lineage>
</organism>
<dbReference type="SUPFAM" id="SSF56024">
    <property type="entry name" value="Phospholipase D/nuclease"/>
    <property type="match status" value="1"/>
</dbReference>
<accession>A0ABM8ALG3</accession>
<keyword evidence="3" id="KW-0614">Plasmid</keyword>
<name>A0ABM8ALG3_9DEIO</name>
<evidence type="ECO:0000313" key="3">
    <source>
        <dbReference type="EMBL" id="BDP44683.1"/>
    </source>
</evidence>
<dbReference type="PROSITE" id="PS50035">
    <property type="entry name" value="PLD"/>
    <property type="match status" value="1"/>
</dbReference>
<geneLocation type="plasmid" evidence="3 4">
    <name>pDAETH-3</name>
</geneLocation>
<sequence>MVDYGIDRQPKRSGVALLRLEARRRGIEDRFEARYVTFGMHTKAFTVDDRLVLAGSMNFHFSSWGSLGLNEAMLATSDAGAVAQQRASFEDVWAHHSRAIEQEWWIGGCETWSHDLNSRSWAGTEPAGMLNPAPGGRRQVKLSPWDTASMISSRWGAALLVSIWLGDATAQTSLDIPALPLPSAPPSSSTTAPVPVPAPAPAPSPVPAPAPEPTAAPTPPTRPARTAPLLITVQAQWPALVDGKKTTVPFSRTLTLPGPRVAELRSRRVITASLEADLREFLADLPREPQNARFENLWDGWAVVQRGSLTVDETKTRANVLAALKDPRGVKANVVVTGQTAPKRTLDYFLSRGITAHLGTGETNYYGSSPERVTNIHVGASRFQDRLLEGKTFSFNQMVGPINMRTGFVTGLVIAGDRTANGVGGGICQVSTTVFRTLYSAGLPILERRNHSYQVRYYDPQGLDGTIYQPNLDLTFANDTGGALWFQSEWNDEETRLTVSVFGRARDFTVEVGTPQTLKSTPAPPDRLIRDATLPAGARKQVDWAAPGAVMEVTRRFVREGQTFKQDTLKSTYRPWPNIFLVGTRR</sequence>
<dbReference type="Pfam" id="PF13091">
    <property type="entry name" value="PLDc_2"/>
    <property type="match status" value="1"/>
</dbReference>
<dbReference type="PANTHER" id="PTHR35788">
    <property type="entry name" value="EXPORTED PROTEIN-RELATED"/>
    <property type="match status" value="1"/>
</dbReference>
<dbReference type="InterPro" id="IPR052913">
    <property type="entry name" value="Glycopeptide_resist_protein"/>
</dbReference>
<dbReference type="InterPro" id="IPR007391">
    <property type="entry name" value="Vancomycin_resist_VanW"/>
</dbReference>
<evidence type="ECO:0000313" key="4">
    <source>
        <dbReference type="Proteomes" id="UP001064971"/>
    </source>
</evidence>
<dbReference type="Gene3D" id="3.30.870.10">
    <property type="entry name" value="Endonuclease Chain A"/>
    <property type="match status" value="1"/>
</dbReference>
<protein>
    <recommendedName>
        <fullName evidence="2">PLD phosphodiesterase domain-containing protein</fullName>
    </recommendedName>
</protein>